<dbReference type="Proteomes" id="UP000178735">
    <property type="component" value="Unassembled WGS sequence"/>
</dbReference>
<proteinExistence type="predicted"/>
<sequence>MNTDINKKDIEWITINAHMCEVCCEPVFFADPGGIKFGGTARDGSRRYIVRGVCENCGYDSEMEIEVR</sequence>
<dbReference type="AlphaFoldDB" id="A0A1F7WKT5"/>
<evidence type="ECO:0000313" key="1">
    <source>
        <dbReference type="EMBL" id="OGM03137.1"/>
    </source>
</evidence>
<accession>A0A1F7WKT5</accession>
<dbReference type="EMBL" id="MGFH01000187">
    <property type="protein sequence ID" value="OGM03137.1"/>
    <property type="molecule type" value="Genomic_DNA"/>
</dbReference>
<protein>
    <submittedName>
        <fullName evidence="1">Uncharacterized protein</fullName>
    </submittedName>
</protein>
<name>A0A1F7WKT5_9BACT</name>
<evidence type="ECO:0000313" key="2">
    <source>
        <dbReference type="Proteomes" id="UP000178735"/>
    </source>
</evidence>
<comment type="caution">
    <text evidence="1">The sequence shown here is derived from an EMBL/GenBank/DDBJ whole genome shotgun (WGS) entry which is preliminary data.</text>
</comment>
<reference evidence="1 2" key="1">
    <citation type="journal article" date="2016" name="Nat. Commun.">
        <title>Thousands of microbial genomes shed light on interconnected biogeochemical processes in an aquifer system.</title>
        <authorList>
            <person name="Anantharaman K."/>
            <person name="Brown C.T."/>
            <person name="Hug L.A."/>
            <person name="Sharon I."/>
            <person name="Castelle C.J."/>
            <person name="Probst A.J."/>
            <person name="Thomas B.C."/>
            <person name="Singh A."/>
            <person name="Wilkins M.J."/>
            <person name="Karaoz U."/>
            <person name="Brodie E.L."/>
            <person name="Williams K.H."/>
            <person name="Hubbard S.S."/>
            <person name="Banfield J.F."/>
        </authorList>
    </citation>
    <scope>NUCLEOTIDE SEQUENCE [LARGE SCALE GENOMIC DNA]</scope>
</reference>
<gene>
    <name evidence="1" type="ORF">A2008_03110</name>
</gene>
<organism evidence="1 2">
    <name type="scientific">Candidatus Wallbacteria bacterium GWC2_49_35</name>
    <dbReference type="NCBI Taxonomy" id="1817813"/>
    <lineage>
        <taxon>Bacteria</taxon>
        <taxon>Candidatus Walliibacteriota</taxon>
    </lineage>
</organism>